<keyword evidence="2" id="KW-1185">Reference proteome</keyword>
<dbReference type="RefSeq" id="WP_191138134.1">
    <property type="nucleotide sequence ID" value="NZ_JACXAG020000001.1"/>
</dbReference>
<accession>A0A926RTX9</accession>
<evidence type="ECO:0000313" key="2">
    <source>
        <dbReference type="Proteomes" id="UP000661691"/>
    </source>
</evidence>
<gene>
    <name evidence="1" type="ORF">IC620_13355</name>
</gene>
<evidence type="ECO:0000313" key="1">
    <source>
        <dbReference type="EMBL" id="MBD1373335.1"/>
    </source>
</evidence>
<organism evidence="1 2">
    <name type="scientific">Polycladospora coralii</name>
    <dbReference type="NCBI Taxonomy" id="2771432"/>
    <lineage>
        <taxon>Bacteria</taxon>
        <taxon>Bacillati</taxon>
        <taxon>Bacillota</taxon>
        <taxon>Bacilli</taxon>
        <taxon>Bacillales</taxon>
        <taxon>Thermoactinomycetaceae</taxon>
        <taxon>Polycladospora</taxon>
    </lineage>
</organism>
<comment type="caution">
    <text evidence="1">The sequence shown here is derived from an EMBL/GenBank/DDBJ whole genome shotgun (WGS) entry which is preliminary data.</text>
</comment>
<reference evidence="1" key="1">
    <citation type="submission" date="2020-09" db="EMBL/GenBank/DDBJ databases">
        <title>A novel bacterium of genus Hazenella, isolated from South China Sea.</title>
        <authorList>
            <person name="Huang H."/>
            <person name="Mo K."/>
            <person name="Hu Y."/>
        </authorList>
    </citation>
    <scope>NUCLEOTIDE SEQUENCE</scope>
    <source>
        <strain evidence="1">IB182357</strain>
    </source>
</reference>
<sequence>MRNKDIDVQSKIIPIKQVKSEQDCPRLCTDSGCGIGSCGCFIPFLNACGCLSNVITVTNADVKIITRKKRIFFTYRASDCIQFSLISNPSKGKLLIRTFKFPNKKNHNKSRGFIQIASGERMIRRTIFLGFNQKRFKCGCKQGVH</sequence>
<protein>
    <submittedName>
        <fullName evidence="1">Uncharacterized protein</fullName>
    </submittedName>
</protein>
<dbReference type="Proteomes" id="UP000661691">
    <property type="component" value="Unassembled WGS sequence"/>
</dbReference>
<name>A0A926RTX9_9BACL</name>
<dbReference type="AlphaFoldDB" id="A0A926RTX9"/>
<dbReference type="EMBL" id="JACXAH010000022">
    <property type="protein sequence ID" value="MBD1373335.1"/>
    <property type="molecule type" value="Genomic_DNA"/>
</dbReference>
<proteinExistence type="predicted"/>